<reference evidence="3" key="1">
    <citation type="journal article" date="2020" name="Nature">
        <title>Giant virus diversity and host interactions through global metagenomics.</title>
        <authorList>
            <person name="Schulz F."/>
            <person name="Roux S."/>
            <person name="Paez-Espino D."/>
            <person name="Jungbluth S."/>
            <person name="Walsh D.A."/>
            <person name="Denef V.J."/>
            <person name="McMahon K.D."/>
            <person name="Konstantinidis K.T."/>
            <person name="Eloe-Fadrosh E.A."/>
            <person name="Kyrpides N.C."/>
            <person name="Woyke T."/>
        </authorList>
    </citation>
    <scope>NUCLEOTIDE SEQUENCE</scope>
    <source>
        <strain evidence="3">GVMAG-M-3300023179-150</strain>
    </source>
</reference>
<protein>
    <recommendedName>
        <fullName evidence="2">Saposin B-type domain-containing protein</fullName>
    </recommendedName>
</protein>
<dbReference type="PROSITE" id="PS50015">
    <property type="entry name" value="SAP_B"/>
    <property type="match status" value="1"/>
</dbReference>
<keyword evidence="1" id="KW-1015">Disulfide bond</keyword>
<dbReference type="InterPro" id="IPR011001">
    <property type="entry name" value="Saposin-like"/>
</dbReference>
<feature type="domain" description="Saposin B-type" evidence="2">
    <location>
        <begin position="64"/>
        <end position="142"/>
    </location>
</feature>
<dbReference type="InterPro" id="IPR008139">
    <property type="entry name" value="SaposinB_dom"/>
</dbReference>
<evidence type="ECO:0000256" key="1">
    <source>
        <dbReference type="ARBA" id="ARBA00023157"/>
    </source>
</evidence>
<accession>A0A6C0E9F3</accession>
<name>A0A6C0E9F3_9ZZZZ</name>
<dbReference type="SMART" id="SM00741">
    <property type="entry name" value="SapB"/>
    <property type="match status" value="1"/>
</dbReference>
<proteinExistence type="predicted"/>
<evidence type="ECO:0000259" key="2">
    <source>
        <dbReference type="PROSITE" id="PS50015"/>
    </source>
</evidence>
<sequence>MYRSITFILILSLSLSFILVQSESNYVNVKGKKQKEYEPDDIRSMLDNFNETLRTQLKLHLGNQHNQCDTCQHFANIAQDTLKTFEPFFDKIINKTEDLCKVLVDKPLVKKCQTEVEKAEFYYHWLADTVTPFTLCQYMHLC</sequence>
<dbReference type="Gene3D" id="1.10.225.10">
    <property type="entry name" value="Saposin-like"/>
    <property type="match status" value="1"/>
</dbReference>
<dbReference type="SUPFAM" id="SSF47862">
    <property type="entry name" value="Saposin"/>
    <property type="match status" value="1"/>
</dbReference>
<organism evidence="3">
    <name type="scientific">viral metagenome</name>
    <dbReference type="NCBI Taxonomy" id="1070528"/>
    <lineage>
        <taxon>unclassified sequences</taxon>
        <taxon>metagenomes</taxon>
        <taxon>organismal metagenomes</taxon>
    </lineage>
</organism>
<dbReference type="AlphaFoldDB" id="A0A6C0E9F3"/>
<dbReference type="EMBL" id="MN739761">
    <property type="protein sequence ID" value="QHT25251.1"/>
    <property type="molecule type" value="Genomic_DNA"/>
</dbReference>
<evidence type="ECO:0000313" key="3">
    <source>
        <dbReference type="EMBL" id="QHT25251.1"/>
    </source>
</evidence>